<feature type="coiled-coil region" evidence="5">
    <location>
        <begin position="6"/>
        <end position="33"/>
    </location>
</feature>
<dbReference type="EMBL" id="QLYR01000014">
    <property type="protein sequence ID" value="RAQ22187.1"/>
    <property type="molecule type" value="Genomic_DNA"/>
</dbReference>
<dbReference type="InterPro" id="IPR011078">
    <property type="entry name" value="PyrdxlP_homeostasis"/>
</dbReference>
<comment type="similarity">
    <text evidence="2 4">Belongs to the pyridoxal phosphate-binding protein YggS/PROSC family.</text>
</comment>
<keyword evidence="1 2" id="KW-0663">Pyridoxal phosphate</keyword>
<evidence type="ECO:0000313" key="8">
    <source>
        <dbReference type="Proteomes" id="UP000249377"/>
    </source>
</evidence>
<dbReference type="GO" id="GO:0030170">
    <property type="term" value="F:pyridoxal phosphate binding"/>
    <property type="evidence" value="ECO:0007669"/>
    <property type="project" value="UniProtKB-UniRule"/>
</dbReference>
<reference evidence="7 8" key="1">
    <citation type="submission" date="2018-06" db="EMBL/GenBank/DDBJ databases">
        <title>Noncontiguous genome sequence of Ruminococcaceae bacterium ASD2818.</title>
        <authorList>
            <person name="Chaplin A.V."/>
            <person name="Sokolova S.R."/>
            <person name="Kochetkova T.O."/>
            <person name="Goltsov A.Y."/>
            <person name="Trofimov D.Y."/>
            <person name="Efimov B.A."/>
        </authorList>
    </citation>
    <scope>NUCLEOTIDE SEQUENCE [LARGE SCALE GENOMIC DNA]</scope>
    <source>
        <strain evidence="7 8">ASD2818</strain>
    </source>
</reference>
<evidence type="ECO:0000256" key="1">
    <source>
        <dbReference type="ARBA" id="ARBA00022898"/>
    </source>
</evidence>
<dbReference type="SUPFAM" id="SSF51419">
    <property type="entry name" value="PLP-binding barrel"/>
    <property type="match status" value="1"/>
</dbReference>
<dbReference type="PANTHER" id="PTHR10146">
    <property type="entry name" value="PROLINE SYNTHETASE CO-TRANSCRIBED BACTERIAL HOMOLOG PROTEIN"/>
    <property type="match status" value="1"/>
</dbReference>
<dbReference type="InterPro" id="IPR001608">
    <property type="entry name" value="Ala_racemase_N"/>
</dbReference>
<keyword evidence="8" id="KW-1185">Reference proteome</keyword>
<dbReference type="RefSeq" id="WP_112333673.1">
    <property type="nucleotide sequence ID" value="NZ_QLYR01000014.1"/>
</dbReference>
<dbReference type="HAMAP" id="MF_02087">
    <property type="entry name" value="PLP_homeostasis"/>
    <property type="match status" value="1"/>
</dbReference>
<dbReference type="Pfam" id="PF01168">
    <property type="entry name" value="Ala_racemase_N"/>
    <property type="match status" value="1"/>
</dbReference>
<feature type="modified residue" description="N6-(pyridoxal phosphate)lysine" evidence="2 3">
    <location>
        <position position="48"/>
    </location>
</feature>
<evidence type="ECO:0000256" key="3">
    <source>
        <dbReference type="PIRSR" id="PIRSR004848-1"/>
    </source>
</evidence>
<organism evidence="7 8">
    <name type="scientific">Hydrogeniiclostridium mannosilyticum</name>
    <dbReference type="NCBI Taxonomy" id="2764322"/>
    <lineage>
        <taxon>Bacteria</taxon>
        <taxon>Bacillati</taxon>
        <taxon>Bacillota</taxon>
        <taxon>Clostridia</taxon>
        <taxon>Eubacteriales</taxon>
        <taxon>Acutalibacteraceae</taxon>
        <taxon>Hydrogeniiclostridium</taxon>
    </lineage>
</organism>
<comment type="function">
    <text evidence="2">Pyridoxal 5'-phosphate (PLP)-binding protein, which is involved in PLP homeostasis.</text>
</comment>
<evidence type="ECO:0000256" key="4">
    <source>
        <dbReference type="RuleBase" id="RU004514"/>
    </source>
</evidence>
<protein>
    <recommendedName>
        <fullName evidence="2">Pyridoxal phosphate homeostasis protein</fullName>
        <shortName evidence="2">PLP homeostasis protein</shortName>
    </recommendedName>
</protein>
<evidence type="ECO:0000256" key="2">
    <source>
        <dbReference type="HAMAP-Rule" id="MF_02087"/>
    </source>
</evidence>
<dbReference type="PIRSF" id="PIRSF004848">
    <property type="entry name" value="YBL036c_PLPDEIII"/>
    <property type="match status" value="1"/>
</dbReference>
<name>A0A328UC35_9FIRM</name>
<feature type="domain" description="Alanine racemase N-terminal" evidence="6">
    <location>
        <begin position="20"/>
        <end position="238"/>
    </location>
</feature>
<evidence type="ECO:0000256" key="5">
    <source>
        <dbReference type="SAM" id="Coils"/>
    </source>
</evidence>
<dbReference type="CDD" id="cd00635">
    <property type="entry name" value="PLPDE_III_YBL036c_like"/>
    <property type="match status" value="1"/>
</dbReference>
<dbReference type="AlphaFoldDB" id="A0A328UC35"/>
<dbReference type="NCBIfam" id="TIGR00044">
    <property type="entry name" value="YggS family pyridoxal phosphate-dependent enzyme"/>
    <property type="match status" value="1"/>
</dbReference>
<evidence type="ECO:0000313" key="7">
    <source>
        <dbReference type="EMBL" id="RAQ22187.1"/>
    </source>
</evidence>
<proteinExistence type="inferred from homology"/>
<comment type="cofactor">
    <cofactor evidence="3">
        <name>pyridoxal 5'-phosphate</name>
        <dbReference type="ChEBI" id="CHEBI:597326"/>
    </cofactor>
</comment>
<comment type="caution">
    <text evidence="7">The sequence shown here is derived from an EMBL/GenBank/DDBJ whole genome shotgun (WGS) entry which is preliminary data.</text>
</comment>
<evidence type="ECO:0000259" key="6">
    <source>
        <dbReference type="Pfam" id="PF01168"/>
    </source>
</evidence>
<dbReference type="InterPro" id="IPR029066">
    <property type="entry name" value="PLP-binding_barrel"/>
</dbReference>
<gene>
    <name evidence="7" type="ORF">DPQ25_13375</name>
</gene>
<accession>A0A328UC35</accession>
<dbReference type="FunFam" id="3.20.20.10:FF:000018">
    <property type="entry name" value="Pyridoxal phosphate homeostasis protein"/>
    <property type="match status" value="1"/>
</dbReference>
<sequence length="242" mass="26957">MTERLLNDFSTRFADVEENLKRIREAIAEAARKSGRRPEDITLLAATKTVPAEVVNHAISLGVAHIGENRVQELCDKYDAYAPVDLQFIGHLQTNKVKYLIDKVSMIQSVENERLAAEISRLAVRAEKSMDVLVEVNIGREENKSGVLPEKLEDLLERIAVLPGVHVRGLMAIPPARASEAETMQFFSKMNQYFVDIGAKRMDNIDMHILSMGMSADYAMAISAGANMVRVGSSLFGPRHYQ</sequence>
<dbReference type="Proteomes" id="UP000249377">
    <property type="component" value="Unassembled WGS sequence"/>
</dbReference>
<dbReference type="PANTHER" id="PTHR10146:SF14">
    <property type="entry name" value="PYRIDOXAL PHOSPHATE HOMEOSTASIS PROTEIN"/>
    <property type="match status" value="1"/>
</dbReference>
<keyword evidence="5" id="KW-0175">Coiled coil</keyword>
<dbReference type="Gene3D" id="3.20.20.10">
    <property type="entry name" value="Alanine racemase"/>
    <property type="match status" value="1"/>
</dbReference>